<gene>
    <name evidence="2" type="ORF">H312_00136</name>
</gene>
<accession>A0A059F5B8</accession>
<dbReference type="OrthoDB" id="3169036at2759"/>
<reference evidence="2 3" key="2">
    <citation type="submission" date="2014-03" db="EMBL/GenBank/DDBJ databases">
        <title>The Genome Sequence of Anncaliia algerae insect isolate PRA339.</title>
        <authorList>
            <consortium name="The Broad Institute Genome Sequencing Platform"/>
            <consortium name="The Broad Institute Genome Sequencing Center for Infectious Disease"/>
            <person name="Cuomo C."/>
            <person name="Becnel J."/>
            <person name="Sanscrainte N."/>
            <person name="Walker B."/>
            <person name="Young S.K."/>
            <person name="Zeng Q."/>
            <person name="Gargeya S."/>
            <person name="Fitzgerald M."/>
            <person name="Haas B."/>
            <person name="Abouelleil A."/>
            <person name="Alvarado L."/>
            <person name="Arachchi H.M."/>
            <person name="Berlin A.M."/>
            <person name="Chapman S.B."/>
            <person name="Dewar J."/>
            <person name="Goldberg J."/>
            <person name="Griggs A."/>
            <person name="Gujja S."/>
            <person name="Hansen M."/>
            <person name="Howarth C."/>
            <person name="Imamovic A."/>
            <person name="Larimer J."/>
            <person name="McCowan C."/>
            <person name="Murphy C."/>
            <person name="Neiman D."/>
            <person name="Pearson M."/>
            <person name="Priest M."/>
            <person name="Roberts A."/>
            <person name="Saif S."/>
            <person name="Shea T."/>
            <person name="Sisk P."/>
            <person name="Sykes S."/>
            <person name="Wortman J."/>
            <person name="Nusbaum C."/>
            <person name="Birren B."/>
        </authorList>
    </citation>
    <scope>NUCLEOTIDE SEQUENCE [LARGE SCALE GENOMIC DNA]</scope>
    <source>
        <strain evidence="2 3">PRA339</strain>
    </source>
</reference>
<proteinExistence type="predicted"/>
<dbReference type="Gene3D" id="1.10.8.10">
    <property type="entry name" value="DNA helicase RuvA subunit, C-terminal domain"/>
    <property type="match status" value="1"/>
</dbReference>
<sequence length="148" mass="16786">MKEPIAYKVKGTDTYIAFGNMGQGYDLKKLQEHIAKLQASLAVQEEQKCGDELCNESHEHTEKSEEMKDTSGLMKEIEDNLTKIVTREEEEIKPEDILNSSEMSNVKNVSEEKVKIIMEEANVSRDKAAEILARNDDDVIKALIELNK</sequence>
<evidence type="ECO:0008006" key="4">
    <source>
        <dbReference type="Google" id="ProtNLM"/>
    </source>
</evidence>
<evidence type="ECO:0000256" key="1">
    <source>
        <dbReference type="SAM" id="MobiDB-lite"/>
    </source>
</evidence>
<dbReference type="VEuPathDB" id="MicrosporidiaDB:H312_00136"/>
<dbReference type="STRING" id="1288291.A0A059F5B8"/>
<evidence type="ECO:0000313" key="2">
    <source>
        <dbReference type="EMBL" id="KCZ82478.1"/>
    </source>
</evidence>
<feature type="region of interest" description="Disordered" evidence="1">
    <location>
        <begin position="53"/>
        <end position="74"/>
    </location>
</feature>
<protein>
    <recommendedName>
        <fullName evidence="4">Nascent polypeptide-associated complex subunit alpha-like UBA domain-containing protein</fullName>
    </recommendedName>
</protein>
<keyword evidence="3" id="KW-1185">Reference proteome</keyword>
<reference evidence="3" key="1">
    <citation type="submission" date="2013-02" db="EMBL/GenBank/DDBJ databases">
        <authorList>
            <consortium name="The Broad Institute Genome Sequencing Platform"/>
            <person name="Cuomo C."/>
            <person name="Becnel J."/>
            <person name="Sanscrainte N."/>
            <person name="Walker B."/>
            <person name="Young S.K."/>
            <person name="Zeng Q."/>
            <person name="Gargeya S."/>
            <person name="Fitzgerald M."/>
            <person name="Haas B."/>
            <person name="Abouelleil A."/>
            <person name="Alvarado L."/>
            <person name="Arachchi H.M."/>
            <person name="Berlin A.M."/>
            <person name="Chapman S.B."/>
            <person name="Dewar J."/>
            <person name="Goldberg J."/>
            <person name="Griggs A."/>
            <person name="Gujja S."/>
            <person name="Hansen M."/>
            <person name="Howarth C."/>
            <person name="Imamovic A."/>
            <person name="Larimer J."/>
            <person name="McCowan C."/>
            <person name="Murphy C."/>
            <person name="Neiman D."/>
            <person name="Pearson M."/>
            <person name="Priest M."/>
            <person name="Roberts A."/>
            <person name="Saif S."/>
            <person name="Shea T."/>
            <person name="Sisk P."/>
            <person name="Sykes S."/>
            <person name="Wortman J."/>
            <person name="Nusbaum C."/>
            <person name="Birren B."/>
        </authorList>
    </citation>
    <scope>NUCLEOTIDE SEQUENCE [LARGE SCALE GENOMIC DNA]</scope>
    <source>
        <strain evidence="3">PRA339</strain>
    </source>
</reference>
<evidence type="ECO:0000313" key="3">
    <source>
        <dbReference type="Proteomes" id="UP000030655"/>
    </source>
</evidence>
<dbReference type="AlphaFoldDB" id="A0A059F5B8"/>
<organism evidence="2 3">
    <name type="scientific">Anncaliia algerae PRA339</name>
    <dbReference type="NCBI Taxonomy" id="1288291"/>
    <lineage>
        <taxon>Eukaryota</taxon>
        <taxon>Fungi</taxon>
        <taxon>Fungi incertae sedis</taxon>
        <taxon>Microsporidia</taxon>
        <taxon>Tubulinosematoidea</taxon>
        <taxon>Tubulinosematidae</taxon>
        <taxon>Anncaliia</taxon>
    </lineage>
</organism>
<name>A0A059F5B8_9MICR</name>
<dbReference type="HOGENOM" id="CLU_140492_0_0_1"/>
<dbReference type="EMBL" id="KK365130">
    <property type="protein sequence ID" value="KCZ82478.1"/>
    <property type="molecule type" value="Genomic_DNA"/>
</dbReference>
<dbReference type="Proteomes" id="UP000030655">
    <property type="component" value="Unassembled WGS sequence"/>
</dbReference>